<protein>
    <submittedName>
        <fullName evidence="2">Uncharacterized protein</fullName>
    </submittedName>
</protein>
<gene>
    <name evidence="2" type="ORF">Cvel_27427</name>
</gene>
<evidence type="ECO:0000256" key="1">
    <source>
        <dbReference type="SAM" id="MobiDB-lite"/>
    </source>
</evidence>
<organism evidence="2">
    <name type="scientific">Chromera velia CCMP2878</name>
    <dbReference type="NCBI Taxonomy" id="1169474"/>
    <lineage>
        <taxon>Eukaryota</taxon>
        <taxon>Sar</taxon>
        <taxon>Alveolata</taxon>
        <taxon>Colpodellida</taxon>
        <taxon>Chromeraceae</taxon>
        <taxon>Chromera</taxon>
    </lineage>
</organism>
<feature type="compositionally biased region" description="Basic and acidic residues" evidence="1">
    <location>
        <begin position="1"/>
        <end position="12"/>
    </location>
</feature>
<name>A0A0G4HGS5_9ALVE</name>
<proteinExistence type="predicted"/>
<feature type="region of interest" description="Disordered" evidence="1">
    <location>
        <begin position="66"/>
        <end position="85"/>
    </location>
</feature>
<accession>A0A0G4HGS5</accession>
<sequence length="146" mass="15297">MEIRRTGRRETATIRATLLPGRYRDHENSSHDENAGRRNNRDGRARGAAPVEVGLAAAATATVAGAAALSSGNPTPTRTPPTRMTLQPAIQPTQGLQQALQATLQQSGIYGIRADDCSDALGVTAKGRVPGAGICQTPPSMPDKDE</sequence>
<dbReference type="EMBL" id="CDMZ01002652">
    <property type="protein sequence ID" value="CEM43298.1"/>
    <property type="molecule type" value="Genomic_DNA"/>
</dbReference>
<dbReference type="AlphaFoldDB" id="A0A0G4HGS5"/>
<feature type="compositionally biased region" description="Low complexity" evidence="1">
    <location>
        <begin position="66"/>
        <end position="83"/>
    </location>
</feature>
<reference evidence="2" key="1">
    <citation type="submission" date="2014-11" db="EMBL/GenBank/DDBJ databases">
        <authorList>
            <person name="Otto D Thomas"/>
            <person name="Naeem Raeece"/>
        </authorList>
    </citation>
    <scope>NUCLEOTIDE SEQUENCE</scope>
</reference>
<feature type="compositionally biased region" description="Basic and acidic residues" evidence="1">
    <location>
        <begin position="22"/>
        <end position="45"/>
    </location>
</feature>
<dbReference type="VEuPathDB" id="CryptoDB:Cvel_27427"/>
<feature type="region of interest" description="Disordered" evidence="1">
    <location>
        <begin position="1"/>
        <end position="49"/>
    </location>
</feature>
<evidence type="ECO:0000313" key="2">
    <source>
        <dbReference type="EMBL" id="CEM43298.1"/>
    </source>
</evidence>